<feature type="compositionally biased region" description="Low complexity" evidence="9">
    <location>
        <begin position="372"/>
        <end position="382"/>
    </location>
</feature>
<accession>A0AAJ7QER2</accession>
<organism evidence="10 11">
    <name type="scientific">Lates calcarifer</name>
    <name type="common">Barramundi</name>
    <name type="synonym">Holocentrus calcarifer</name>
    <dbReference type="NCBI Taxonomy" id="8187"/>
    <lineage>
        <taxon>Eukaryota</taxon>
        <taxon>Metazoa</taxon>
        <taxon>Chordata</taxon>
        <taxon>Craniata</taxon>
        <taxon>Vertebrata</taxon>
        <taxon>Euteleostomi</taxon>
        <taxon>Actinopterygii</taxon>
        <taxon>Neopterygii</taxon>
        <taxon>Teleostei</taxon>
        <taxon>Neoteleostei</taxon>
        <taxon>Acanthomorphata</taxon>
        <taxon>Carangaria</taxon>
        <taxon>Carangaria incertae sedis</taxon>
        <taxon>Centropomidae</taxon>
        <taxon>Lates</taxon>
    </lineage>
</organism>
<evidence type="ECO:0000313" key="10">
    <source>
        <dbReference type="Proteomes" id="UP000694890"/>
    </source>
</evidence>
<dbReference type="PANTHER" id="PTHR15593">
    <property type="entry name" value="PHOSPHATIDYLINOSITOL 3-KINASE REGULATORY SUBUNIT"/>
    <property type="match status" value="1"/>
</dbReference>
<comment type="subcellular location">
    <subcellularLocation>
        <location evidence="2">Cell membrane</location>
        <topology evidence="2">Peripheral membrane protein</topology>
    </subcellularLocation>
    <subcellularLocation>
        <location evidence="3">Cytoplasm</location>
    </subcellularLocation>
    <subcellularLocation>
        <location evidence="1">Nucleus</location>
    </subcellularLocation>
</comment>
<dbReference type="GeneID" id="108898700"/>
<sequence length="873" mass="97406">MEHTSCTEDRIQHVLERCLCDLGLDTPDKQLWNAGLCINRWCLEELVKRDPHNFLILLQKILRKTKEVLEQCQYELVVPLSLLFSSTLLKAPYVAPECGVLQKAYLLFHSFLSWPEPCCSASKRLLNIIQQELRAPGISFQRLVRTEQGFSPEVHSPKTTMVLLVSPDEDVPPEVQSVSERLSSTQPSNKDVTITLIRHGFQAVLGNKHELQALHTTLQTKRPEELEQLLEAMTESMEIAASTADLSTARQCLLKSMERLKESLAVPVPADGCPDTGTIETFMLPLPKCHTCSWVNGNFDILNEVLSNEWDLDSPEDCFLKTEIDEEDNNDTSVDEEDELEINKVDHEFQNHRISTASSSSRDSMFSSYSLSSSWSVPSGSSGVESDFSEDTGHEDTEEGQDSQPKARKKPKKKSRSLLGVERFSMLFKNPSSPNVCRRVQSMGYRNDVTKDFQRTGLPLKHSRSLSRQGRLLQASSATLDPLSPQKHMCVRRRPILSCDEGDVVEVPTLVKVVVFGGDKEAGRLARAYSNLQQKESKHPRLTKTCKLQFYFVPTKRRTTGSPGGGHTPAEGQTGSSTKAASAESNDLVLEDSTTDIAQMLGMMDPWYERNVLSLLSLSSDVLCQTVCKEGDVSEGSGSVERLPLLADLVLYYCRHADQPVLVQLYQAELTLAGGEKRREVFIHSLELGHSAGTRAVKAMGAASKRFGIDEERQAVPLTLNVAYNKVAVSGRSQWTQTEIVCTSINLYKVCRKPEQLCDDSRIESLQLTMTEVLKRQCSKSKKHYNQHISISEVKVDKMQVNGGEVGTTFAVCLDQDEKKFIQSVTRCEVSLCCKPGSSSDWRSYKPLPGQIQPLHPSYCSLLCLPITSFSTS</sequence>
<reference evidence="11" key="1">
    <citation type="submission" date="2025-08" db="UniProtKB">
        <authorList>
            <consortium name="RefSeq"/>
        </authorList>
    </citation>
    <scope>IDENTIFICATION</scope>
    <source>
        <tissue evidence="11">Brain</tissue>
    </source>
</reference>
<keyword evidence="7" id="KW-0539">Nucleus</keyword>
<name>A0AAJ7QER2_LATCA</name>
<gene>
    <name evidence="11" type="primary">LOC108898700</name>
</gene>
<protein>
    <recommendedName>
        <fullName evidence="8">Phosphoinositide 3-kinase regulatory subunit 5</fullName>
    </recommendedName>
</protein>
<dbReference type="GO" id="GO:0046935">
    <property type="term" value="F:1-phosphatidylinositol-3-kinase regulator activity"/>
    <property type="evidence" value="ECO:0007669"/>
    <property type="project" value="InterPro"/>
</dbReference>
<keyword evidence="4" id="KW-1003">Cell membrane</keyword>
<evidence type="ECO:0000256" key="7">
    <source>
        <dbReference type="ARBA" id="ARBA00023242"/>
    </source>
</evidence>
<dbReference type="GO" id="GO:0005944">
    <property type="term" value="C:phosphatidylinositol 3-kinase complex, class IB"/>
    <property type="evidence" value="ECO:0007669"/>
    <property type="project" value="InterPro"/>
</dbReference>
<evidence type="ECO:0000256" key="6">
    <source>
        <dbReference type="ARBA" id="ARBA00023136"/>
    </source>
</evidence>
<keyword evidence="5" id="KW-0963">Cytoplasm</keyword>
<evidence type="ECO:0000256" key="2">
    <source>
        <dbReference type="ARBA" id="ARBA00004202"/>
    </source>
</evidence>
<dbReference type="GO" id="GO:0007186">
    <property type="term" value="P:G protein-coupled receptor signaling pathway"/>
    <property type="evidence" value="ECO:0007669"/>
    <property type="project" value="TreeGrafter"/>
</dbReference>
<dbReference type="AlphaFoldDB" id="A0AAJ7QER2"/>
<feature type="compositionally biased region" description="Basic residues" evidence="9">
    <location>
        <begin position="406"/>
        <end position="416"/>
    </location>
</feature>
<dbReference type="GO" id="GO:0005737">
    <property type="term" value="C:cytoplasm"/>
    <property type="evidence" value="ECO:0007669"/>
    <property type="project" value="UniProtKB-SubCell"/>
</dbReference>
<dbReference type="PANTHER" id="PTHR15593:SF2">
    <property type="entry name" value="PHOSPHOINOSITIDE 3-KINASE REGULATORY SUBUNIT 5"/>
    <property type="match status" value="1"/>
</dbReference>
<feature type="region of interest" description="Disordered" evidence="9">
    <location>
        <begin position="372"/>
        <end position="416"/>
    </location>
</feature>
<evidence type="ECO:0000313" key="11">
    <source>
        <dbReference type="RefSeq" id="XP_018554211.1"/>
    </source>
</evidence>
<evidence type="ECO:0000256" key="9">
    <source>
        <dbReference type="SAM" id="MobiDB-lite"/>
    </source>
</evidence>
<evidence type="ECO:0000256" key="3">
    <source>
        <dbReference type="ARBA" id="ARBA00004496"/>
    </source>
</evidence>
<feature type="compositionally biased region" description="Polar residues" evidence="9">
    <location>
        <begin position="571"/>
        <end position="585"/>
    </location>
</feature>
<evidence type="ECO:0000256" key="1">
    <source>
        <dbReference type="ARBA" id="ARBA00004123"/>
    </source>
</evidence>
<keyword evidence="6" id="KW-0472">Membrane</keyword>
<evidence type="ECO:0000256" key="8">
    <source>
        <dbReference type="ARBA" id="ARBA00040195"/>
    </source>
</evidence>
<feature type="region of interest" description="Disordered" evidence="9">
    <location>
        <begin position="556"/>
        <end position="586"/>
    </location>
</feature>
<dbReference type="KEGG" id="lcf:108898700"/>
<dbReference type="GO" id="GO:0005886">
    <property type="term" value="C:plasma membrane"/>
    <property type="evidence" value="ECO:0007669"/>
    <property type="project" value="UniProtKB-SubCell"/>
</dbReference>
<dbReference type="GO" id="GO:0005634">
    <property type="term" value="C:nucleus"/>
    <property type="evidence" value="ECO:0007669"/>
    <property type="project" value="UniProtKB-SubCell"/>
</dbReference>
<evidence type="ECO:0000256" key="4">
    <source>
        <dbReference type="ARBA" id="ARBA00022475"/>
    </source>
</evidence>
<dbReference type="Pfam" id="PF10486">
    <property type="entry name" value="PI3K_1B_p101"/>
    <property type="match status" value="1"/>
</dbReference>
<dbReference type="RefSeq" id="XP_018554211.1">
    <property type="nucleotide sequence ID" value="XM_018698695.2"/>
</dbReference>
<dbReference type="InterPro" id="IPR019522">
    <property type="entry name" value="PIK3R5/6"/>
</dbReference>
<dbReference type="Proteomes" id="UP000694890">
    <property type="component" value="Linkage group LG11"/>
</dbReference>
<evidence type="ECO:0000256" key="5">
    <source>
        <dbReference type="ARBA" id="ARBA00022490"/>
    </source>
</evidence>
<proteinExistence type="predicted"/>